<reference evidence="3" key="1">
    <citation type="journal article" date="2019" name="Int. J. Syst. Evol. Microbiol.">
        <title>The Global Catalogue of Microorganisms (GCM) 10K type strain sequencing project: providing services to taxonomists for standard genome sequencing and annotation.</title>
        <authorList>
            <consortium name="The Broad Institute Genomics Platform"/>
            <consortium name="The Broad Institute Genome Sequencing Center for Infectious Disease"/>
            <person name="Wu L."/>
            <person name="Ma J."/>
        </authorList>
    </citation>
    <scope>NUCLEOTIDE SEQUENCE [LARGE SCALE GENOMIC DNA]</scope>
    <source>
        <strain evidence="3">JCM 18285</strain>
    </source>
</reference>
<comment type="caution">
    <text evidence="2">The sequence shown here is derived from an EMBL/GenBank/DDBJ whole genome shotgun (WGS) entry which is preliminary data.</text>
</comment>
<dbReference type="RefSeq" id="WP_345190877.1">
    <property type="nucleotide sequence ID" value="NZ_BAABJJ010000013.1"/>
</dbReference>
<dbReference type="Proteomes" id="UP001501302">
    <property type="component" value="Unassembled WGS sequence"/>
</dbReference>
<evidence type="ECO:0008006" key="4">
    <source>
        <dbReference type="Google" id="ProtNLM"/>
    </source>
</evidence>
<proteinExistence type="predicted"/>
<feature type="transmembrane region" description="Helical" evidence="1">
    <location>
        <begin position="7"/>
        <end position="26"/>
    </location>
</feature>
<keyword evidence="3" id="KW-1185">Reference proteome</keyword>
<accession>A0ABP9GJ48</accession>
<name>A0ABP9GJ48_9FLAO</name>
<keyword evidence="1" id="KW-0472">Membrane</keyword>
<sequence length="170" mass="19723">MMSRKNKITLTILIIGALFLSLVIWYKYEYSMYKVEAYEVNTPNLNKKLIIATQGSEFKDAITKRIIDHYKQDSIFIKVIDVSSLQKIEPKNYNAIVVMHTWENWKPPVDVQTFIDSTKDFQDRIIVLTTSGKGTFKMENVDTITCESKLENSESYSSKIIKKLTPLLKQ</sequence>
<evidence type="ECO:0000256" key="1">
    <source>
        <dbReference type="SAM" id="Phobius"/>
    </source>
</evidence>
<gene>
    <name evidence="2" type="ORF">GCM10023314_12630</name>
</gene>
<protein>
    <recommendedName>
        <fullName evidence="4">DUF4154 domain-containing protein</fullName>
    </recommendedName>
</protein>
<dbReference type="EMBL" id="BAABJJ010000013">
    <property type="protein sequence ID" value="GAA4941145.1"/>
    <property type="molecule type" value="Genomic_DNA"/>
</dbReference>
<organism evidence="2 3">
    <name type="scientific">Algibacter agarivorans</name>
    <dbReference type="NCBI Taxonomy" id="1109741"/>
    <lineage>
        <taxon>Bacteria</taxon>
        <taxon>Pseudomonadati</taxon>
        <taxon>Bacteroidota</taxon>
        <taxon>Flavobacteriia</taxon>
        <taxon>Flavobacteriales</taxon>
        <taxon>Flavobacteriaceae</taxon>
        <taxon>Algibacter</taxon>
    </lineage>
</organism>
<keyword evidence="1" id="KW-0812">Transmembrane</keyword>
<evidence type="ECO:0000313" key="3">
    <source>
        <dbReference type="Proteomes" id="UP001501302"/>
    </source>
</evidence>
<keyword evidence="1" id="KW-1133">Transmembrane helix</keyword>
<evidence type="ECO:0000313" key="2">
    <source>
        <dbReference type="EMBL" id="GAA4941145.1"/>
    </source>
</evidence>